<accession>A0ABW1VPD4</accession>
<dbReference type="EMBL" id="JBHSUC010000010">
    <property type="protein sequence ID" value="MFC6362383.1"/>
    <property type="molecule type" value="Genomic_DNA"/>
</dbReference>
<comment type="caution">
    <text evidence="2">The sequence shown here is derived from an EMBL/GenBank/DDBJ whole genome shotgun (WGS) entry which is preliminary data.</text>
</comment>
<evidence type="ECO:0000313" key="3">
    <source>
        <dbReference type="Proteomes" id="UP001596215"/>
    </source>
</evidence>
<evidence type="ECO:0000259" key="1">
    <source>
        <dbReference type="Pfam" id="PF13280"/>
    </source>
</evidence>
<sequence>MPEQEHRYDRLASRLAMLVSRLFMGESLCISQLAQEFGVSERTVQRDLRERLRYLDTEYINGHVSLRDARGPFRTHSDILRFARITSVAHYFPALDPKLLSVLLDNGQDSPCIIWSDPPRETPALFGGFQVIVQAIIRNRLIHFLYQERPQTAIAPYRLICQGGEWYLTAVSKERIQVFTLSDITDVVMTVSHFVRKRHIGRILQEPKFMRALPHFDYISGILNK</sequence>
<reference evidence="3" key="1">
    <citation type="journal article" date="2019" name="Int. J. Syst. Evol. Microbiol.">
        <title>The Global Catalogue of Microorganisms (GCM) 10K type strain sequencing project: providing services to taxonomists for standard genome sequencing and annotation.</title>
        <authorList>
            <consortium name="The Broad Institute Genomics Platform"/>
            <consortium name="The Broad Institute Genome Sequencing Center for Infectious Disease"/>
            <person name="Wu L."/>
            <person name="Ma J."/>
        </authorList>
    </citation>
    <scope>NUCLEOTIDE SEQUENCE [LARGE SCALE GENOMIC DNA]</scope>
    <source>
        <strain evidence="3">CGMCC 4.1530</strain>
    </source>
</reference>
<dbReference type="PANTHER" id="PTHR34580:SF1">
    <property type="entry name" value="PROTEIN PAFC"/>
    <property type="match status" value="1"/>
</dbReference>
<organism evidence="2 3">
    <name type="scientific">Tatumella punctata</name>
    <dbReference type="NCBI Taxonomy" id="399969"/>
    <lineage>
        <taxon>Bacteria</taxon>
        <taxon>Pseudomonadati</taxon>
        <taxon>Pseudomonadota</taxon>
        <taxon>Gammaproteobacteria</taxon>
        <taxon>Enterobacterales</taxon>
        <taxon>Erwiniaceae</taxon>
        <taxon>Tatumella</taxon>
    </lineage>
</organism>
<dbReference type="Pfam" id="PF13280">
    <property type="entry name" value="WYL"/>
    <property type="match status" value="1"/>
</dbReference>
<dbReference type="InterPro" id="IPR026881">
    <property type="entry name" value="WYL_dom"/>
</dbReference>
<keyword evidence="3" id="KW-1185">Reference proteome</keyword>
<dbReference type="Proteomes" id="UP001596215">
    <property type="component" value="Unassembled WGS sequence"/>
</dbReference>
<protein>
    <submittedName>
        <fullName evidence="2">Helix-turn-helix transcriptional regulator</fullName>
    </submittedName>
</protein>
<gene>
    <name evidence="2" type="ORF">ACFP73_09800</name>
</gene>
<dbReference type="InterPro" id="IPR051534">
    <property type="entry name" value="CBASS_pafABC_assoc_protein"/>
</dbReference>
<name>A0ABW1VPD4_9GAMM</name>
<dbReference type="PROSITE" id="PS52050">
    <property type="entry name" value="WYL"/>
    <property type="match status" value="1"/>
</dbReference>
<dbReference type="PANTHER" id="PTHR34580">
    <property type="match status" value="1"/>
</dbReference>
<proteinExistence type="predicted"/>
<evidence type="ECO:0000313" key="2">
    <source>
        <dbReference type="EMBL" id="MFC6362383.1"/>
    </source>
</evidence>
<dbReference type="RefSeq" id="WP_343877558.1">
    <property type="nucleotide sequence ID" value="NZ_BAAAFW010000060.1"/>
</dbReference>
<feature type="domain" description="WYL" evidence="1">
    <location>
        <begin position="129"/>
        <end position="188"/>
    </location>
</feature>